<keyword evidence="2" id="KW-0805">Transcription regulation</keyword>
<dbReference type="InterPro" id="IPR051677">
    <property type="entry name" value="AfsR-DnrI-RedD_regulator"/>
</dbReference>
<dbReference type="Gene3D" id="1.25.40.10">
    <property type="entry name" value="Tetratricopeptide repeat domain"/>
    <property type="match status" value="1"/>
</dbReference>
<evidence type="ECO:0000259" key="8">
    <source>
        <dbReference type="SMART" id="SM01043"/>
    </source>
</evidence>
<comment type="similarity">
    <text evidence="1">Belongs to the AfsR/DnrI/RedD regulatory family.</text>
</comment>
<dbReference type="InterPro" id="IPR016187">
    <property type="entry name" value="CTDL_fold"/>
</dbReference>
<dbReference type="Pfam" id="PF20016">
    <property type="entry name" value="ThsA_Macro"/>
    <property type="match status" value="1"/>
</dbReference>
<dbReference type="Pfam" id="PF03781">
    <property type="entry name" value="FGE-sulfatase"/>
    <property type="match status" value="1"/>
</dbReference>
<feature type="domain" description="OmpR/PhoB-type" evidence="7">
    <location>
        <begin position="292"/>
        <end position="364"/>
    </location>
</feature>
<accession>A0A4U3MHQ7</accession>
<dbReference type="PANTHER" id="PTHR35807:SF1">
    <property type="entry name" value="TRANSCRIPTIONAL REGULATOR REDD"/>
    <property type="match status" value="1"/>
</dbReference>
<dbReference type="SUPFAM" id="SSF46894">
    <property type="entry name" value="C-terminal effector domain of the bipartite response regulators"/>
    <property type="match status" value="1"/>
</dbReference>
<dbReference type="EMBL" id="SZQA01000011">
    <property type="protein sequence ID" value="TKK88360.1"/>
    <property type="molecule type" value="Genomic_DNA"/>
</dbReference>
<dbReference type="AlphaFoldDB" id="A0A4U3MHQ7"/>
<dbReference type="GO" id="GO:0000160">
    <property type="term" value="P:phosphorelay signal transduction system"/>
    <property type="evidence" value="ECO:0007669"/>
    <property type="project" value="InterPro"/>
</dbReference>
<dbReference type="InterPro" id="IPR005532">
    <property type="entry name" value="SUMF_dom"/>
</dbReference>
<feature type="compositionally biased region" description="Basic residues" evidence="6">
    <location>
        <begin position="148"/>
        <end position="163"/>
    </location>
</feature>
<organism evidence="9 10">
    <name type="scientific">Herbidospora galbida</name>
    <dbReference type="NCBI Taxonomy" id="2575442"/>
    <lineage>
        <taxon>Bacteria</taxon>
        <taxon>Bacillati</taxon>
        <taxon>Actinomycetota</taxon>
        <taxon>Actinomycetes</taxon>
        <taxon>Streptosporangiales</taxon>
        <taxon>Streptosporangiaceae</taxon>
        <taxon>Herbidospora</taxon>
    </lineage>
</organism>
<feature type="compositionally biased region" description="Polar residues" evidence="6">
    <location>
        <begin position="224"/>
        <end position="236"/>
    </location>
</feature>
<evidence type="ECO:0000256" key="5">
    <source>
        <dbReference type="SAM" id="Coils"/>
    </source>
</evidence>
<evidence type="ECO:0000256" key="4">
    <source>
        <dbReference type="ARBA" id="ARBA00023163"/>
    </source>
</evidence>
<dbReference type="Gene3D" id="1.10.10.10">
    <property type="entry name" value="Winged helix-like DNA-binding domain superfamily/Winged helix DNA-binding domain"/>
    <property type="match status" value="1"/>
</dbReference>
<keyword evidence="4" id="KW-0804">Transcription</keyword>
<evidence type="ECO:0000313" key="10">
    <source>
        <dbReference type="Proteomes" id="UP000308705"/>
    </source>
</evidence>
<keyword evidence="10" id="KW-1185">Reference proteome</keyword>
<feature type="domain" description="Bacterial transcriptional activator" evidence="8">
    <location>
        <begin position="371"/>
        <end position="494"/>
    </location>
</feature>
<evidence type="ECO:0000259" key="7">
    <source>
        <dbReference type="SMART" id="SM00862"/>
    </source>
</evidence>
<gene>
    <name evidence="9" type="ORF">FDA94_13735</name>
</gene>
<dbReference type="SMART" id="SM00862">
    <property type="entry name" value="Trans_reg_C"/>
    <property type="match status" value="1"/>
</dbReference>
<dbReference type="OrthoDB" id="3405809at2"/>
<proteinExistence type="inferred from homology"/>
<dbReference type="InterPro" id="IPR042095">
    <property type="entry name" value="SUMF_sf"/>
</dbReference>
<evidence type="ECO:0008006" key="11">
    <source>
        <dbReference type="Google" id="ProtNLM"/>
    </source>
</evidence>
<dbReference type="InterPro" id="IPR016032">
    <property type="entry name" value="Sig_transdc_resp-reg_C-effctor"/>
</dbReference>
<comment type="caution">
    <text evidence="9">The sequence shown here is derived from an EMBL/GenBank/DDBJ whole genome shotgun (WGS) entry which is preliminary data.</text>
</comment>
<dbReference type="InterPro" id="IPR036388">
    <property type="entry name" value="WH-like_DNA-bd_sf"/>
</dbReference>
<dbReference type="InterPro" id="IPR001867">
    <property type="entry name" value="OmpR/PhoB-type_DNA-bd"/>
</dbReference>
<reference evidence="9 10" key="1">
    <citation type="submission" date="2019-04" db="EMBL/GenBank/DDBJ databases">
        <title>Herbidospora sp. NEAU-GS14.nov., a novel actinomycete isolated from soil.</title>
        <authorList>
            <person name="Han L."/>
        </authorList>
    </citation>
    <scope>NUCLEOTIDE SEQUENCE [LARGE SCALE GENOMIC DNA]</scope>
    <source>
        <strain evidence="9 10">NEAU-GS14</strain>
    </source>
</reference>
<feature type="region of interest" description="Disordered" evidence="6">
    <location>
        <begin position="123"/>
        <end position="238"/>
    </location>
</feature>
<keyword evidence="3" id="KW-0238">DNA-binding</keyword>
<evidence type="ECO:0000256" key="1">
    <source>
        <dbReference type="ARBA" id="ARBA00005820"/>
    </source>
</evidence>
<dbReference type="SMART" id="SM01043">
    <property type="entry name" value="BTAD"/>
    <property type="match status" value="1"/>
</dbReference>
<dbReference type="PANTHER" id="PTHR35807">
    <property type="entry name" value="TRANSCRIPTIONAL REGULATOR REDD-RELATED"/>
    <property type="match status" value="1"/>
</dbReference>
<dbReference type="GO" id="GO:0006355">
    <property type="term" value="P:regulation of DNA-templated transcription"/>
    <property type="evidence" value="ECO:0007669"/>
    <property type="project" value="InterPro"/>
</dbReference>
<dbReference type="Pfam" id="PF00486">
    <property type="entry name" value="Trans_reg_C"/>
    <property type="match status" value="1"/>
</dbReference>
<dbReference type="InterPro" id="IPR045535">
    <property type="entry name" value="ThsA_Macro"/>
</dbReference>
<dbReference type="GO" id="GO:0003677">
    <property type="term" value="F:DNA binding"/>
    <property type="evidence" value="ECO:0007669"/>
    <property type="project" value="UniProtKB-KW"/>
</dbReference>
<feature type="coiled-coil region" evidence="5">
    <location>
        <begin position="458"/>
        <end position="485"/>
    </location>
</feature>
<dbReference type="SUPFAM" id="SSF56436">
    <property type="entry name" value="C-type lectin-like"/>
    <property type="match status" value="1"/>
</dbReference>
<dbReference type="InterPro" id="IPR005158">
    <property type="entry name" value="BTAD"/>
</dbReference>
<dbReference type="Proteomes" id="UP000308705">
    <property type="component" value="Unassembled WGS sequence"/>
</dbReference>
<evidence type="ECO:0000256" key="3">
    <source>
        <dbReference type="ARBA" id="ARBA00023125"/>
    </source>
</evidence>
<protein>
    <recommendedName>
        <fullName evidence="11">OmpR/PhoB-type domain-containing protein</fullName>
    </recommendedName>
</protein>
<name>A0A4U3MHQ7_9ACTN</name>
<dbReference type="InterPro" id="IPR011990">
    <property type="entry name" value="TPR-like_helical_dom_sf"/>
</dbReference>
<evidence type="ECO:0000256" key="6">
    <source>
        <dbReference type="SAM" id="MobiDB-lite"/>
    </source>
</evidence>
<dbReference type="Pfam" id="PF03704">
    <property type="entry name" value="BTAD"/>
    <property type="match status" value="1"/>
</dbReference>
<evidence type="ECO:0000256" key="2">
    <source>
        <dbReference type="ARBA" id="ARBA00023015"/>
    </source>
</evidence>
<keyword evidence="5" id="KW-0175">Coiled coil</keyword>
<dbReference type="Gene3D" id="3.90.1580.10">
    <property type="entry name" value="paralog of FGE (formylglycine-generating enzyme)"/>
    <property type="match status" value="1"/>
</dbReference>
<sequence>MTKENMVFIPACQVPIGSPSAHLDQLERAQSYPRSWFTDETPRHLVSMEPFLLDRHPVTNASFSLFVQASGYQTEAERRGFGLVYGDRFWEERTGACWSSPAGPGSDLAGYEHHPVVHIARAPRTPTCSSPRRVLRSGQPPRPGRPAIRGHLHLHVRGARRTSLRGASLSPSTPPRLPGWRPEPCDIAVRTPSGRLSSGPTRGRSTHPGDRQQHGRKGMRRESPGNSQIRTPAHNTNQRKRIFSSVSNGLTFCPICGYHYICLAGGNAKILDCNSMSILVKMLGRLRVEVEGREVGLPPKAMEVLACLVLAEGESVMTKDIFRTVWSGRPDNGLYTVVHQRIRELRQELGVRDSLVTEDRSYRLRRDDYDADVFQFRDLVHEGLRAAPMDAIDVLTRALALWGGPPLRDLSFATATARGLEELRAGAGQALFRSYAELNMIERAIEVGEGLLIQGVGSAELAEDLDRLRERLRSSRRTGQVLRRESAALQTSITVVVGDLFEQHDANLVVGFSDTFDTVADGVVISAQSVQGQLVDRLYGGDAPRLGREISAALRRKRISPVAEESRQAKPHGRRKRYPIGTVATLRAGNRCVFAVAYSRMTNDLLAESDLAGLGHSLDRLWDAARLDGQLRPLAIPLVGSGLARIPDATPGALLRLIVQSYVARAEQQPFSTELRIVLRQGALERIALDLIRSLTDLPEFTNGGRSDVRWS</sequence>
<evidence type="ECO:0000313" key="9">
    <source>
        <dbReference type="EMBL" id="TKK88360.1"/>
    </source>
</evidence>